<accession>A0A9Q0DDW6</accession>
<organism evidence="2 3">
    <name type="scientific">Muraenolepis orangiensis</name>
    <name type="common">Patagonian moray cod</name>
    <dbReference type="NCBI Taxonomy" id="630683"/>
    <lineage>
        <taxon>Eukaryota</taxon>
        <taxon>Metazoa</taxon>
        <taxon>Chordata</taxon>
        <taxon>Craniata</taxon>
        <taxon>Vertebrata</taxon>
        <taxon>Euteleostomi</taxon>
        <taxon>Actinopterygii</taxon>
        <taxon>Neopterygii</taxon>
        <taxon>Teleostei</taxon>
        <taxon>Neoteleostei</taxon>
        <taxon>Acanthomorphata</taxon>
        <taxon>Zeiogadaria</taxon>
        <taxon>Gadariae</taxon>
        <taxon>Gadiformes</taxon>
        <taxon>Muraenolepidoidei</taxon>
        <taxon>Muraenolepididae</taxon>
        <taxon>Muraenolepis</taxon>
    </lineage>
</organism>
<comment type="caution">
    <text evidence="2">The sequence shown here is derived from an EMBL/GenBank/DDBJ whole genome shotgun (WGS) entry which is preliminary data.</text>
</comment>
<reference evidence="2" key="1">
    <citation type="submission" date="2022-07" db="EMBL/GenBank/DDBJ databases">
        <title>Chromosome-level genome of Muraenolepis orangiensis.</title>
        <authorList>
            <person name="Kim J."/>
        </authorList>
    </citation>
    <scope>NUCLEOTIDE SEQUENCE</scope>
    <source>
        <strain evidence="2">KU_S4_2022</strain>
        <tissue evidence="2">Muscle</tissue>
    </source>
</reference>
<feature type="non-terminal residue" evidence="2">
    <location>
        <position position="51"/>
    </location>
</feature>
<gene>
    <name evidence="2" type="ORF">NHX12_012309</name>
</gene>
<name>A0A9Q0DDW6_9TELE</name>
<evidence type="ECO:0000256" key="1">
    <source>
        <dbReference type="SAM" id="MobiDB-lite"/>
    </source>
</evidence>
<evidence type="ECO:0000313" key="3">
    <source>
        <dbReference type="Proteomes" id="UP001148018"/>
    </source>
</evidence>
<proteinExistence type="predicted"/>
<keyword evidence="3" id="KW-1185">Reference proteome</keyword>
<feature type="region of interest" description="Disordered" evidence="1">
    <location>
        <begin position="1"/>
        <end position="51"/>
    </location>
</feature>
<protein>
    <submittedName>
        <fullName evidence="2">Uncharacterized protein</fullName>
    </submittedName>
</protein>
<evidence type="ECO:0000313" key="2">
    <source>
        <dbReference type="EMBL" id="KAJ3585901.1"/>
    </source>
</evidence>
<dbReference type="Proteomes" id="UP001148018">
    <property type="component" value="Unassembled WGS sequence"/>
</dbReference>
<dbReference type="AlphaFoldDB" id="A0A9Q0DDW6"/>
<dbReference type="EMBL" id="JANIIK010000117">
    <property type="protein sequence ID" value="KAJ3585901.1"/>
    <property type="molecule type" value="Genomic_DNA"/>
</dbReference>
<sequence length="51" mass="5516">MKQDQVAPFPSQQAAESNEMDVPPRIAIDQKAKTQAVTDGDQPMSDAVSKD</sequence>